<dbReference type="AlphaFoldDB" id="A0A183EYJ5"/>
<dbReference type="OrthoDB" id="8954335at2759"/>
<organism evidence="3">
    <name type="scientific">Gongylonema pulchrum</name>
    <dbReference type="NCBI Taxonomy" id="637853"/>
    <lineage>
        <taxon>Eukaryota</taxon>
        <taxon>Metazoa</taxon>
        <taxon>Ecdysozoa</taxon>
        <taxon>Nematoda</taxon>
        <taxon>Chromadorea</taxon>
        <taxon>Rhabditida</taxon>
        <taxon>Spirurina</taxon>
        <taxon>Spiruromorpha</taxon>
        <taxon>Spiruroidea</taxon>
        <taxon>Gongylonematidae</taxon>
        <taxon>Gongylonema</taxon>
    </lineage>
</organism>
<dbReference type="WBParaSite" id="GPUH_0002606601-mRNA-1">
    <property type="protein sequence ID" value="GPUH_0002606601-mRNA-1"/>
    <property type="gene ID" value="GPUH_0002606601"/>
</dbReference>
<protein>
    <submittedName>
        <fullName evidence="3">Ras-associating domain-containing protein</fullName>
    </submittedName>
</protein>
<dbReference type="InterPro" id="IPR015946">
    <property type="entry name" value="KH_dom-like_a/b"/>
</dbReference>
<dbReference type="EMBL" id="UYRT01108233">
    <property type="protein sequence ID" value="VDN45016.1"/>
    <property type="molecule type" value="Genomic_DNA"/>
</dbReference>
<proteinExistence type="predicted"/>
<dbReference type="GO" id="GO:0003723">
    <property type="term" value="F:RNA binding"/>
    <property type="evidence" value="ECO:0007669"/>
    <property type="project" value="InterPro"/>
</dbReference>
<dbReference type="Gene3D" id="3.30.300.20">
    <property type="match status" value="1"/>
</dbReference>
<accession>A0A183EYJ5</accession>
<sequence>MEGEVLQIVAEVECGKDRVARVVVGQHGLTVVAVAKSVNEAMQDLLAQQLFIRILVKVNGKLYQIANDPRLASSRSGVAR</sequence>
<name>A0A183EYJ5_9BILA</name>
<reference evidence="3" key="1">
    <citation type="submission" date="2016-06" db="UniProtKB">
        <authorList>
            <consortium name="WormBaseParasite"/>
        </authorList>
    </citation>
    <scope>IDENTIFICATION</scope>
</reference>
<evidence type="ECO:0000313" key="2">
    <source>
        <dbReference type="Proteomes" id="UP000271098"/>
    </source>
</evidence>
<keyword evidence="2" id="KW-1185">Reference proteome</keyword>
<dbReference type="SUPFAM" id="SSF54814">
    <property type="entry name" value="Prokaryotic type KH domain (KH-domain type II)"/>
    <property type="match status" value="1"/>
</dbReference>
<dbReference type="Proteomes" id="UP000271098">
    <property type="component" value="Unassembled WGS sequence"/>
</dbReference>
<gene>
    <name evidence="1" type="ORF">GPUH_LOCUS26036</name>
</gene>
<reference evidence="1 2" key="2">
    <citation type="submission" date="2018-11" db="EMBL/GenBank/DDBJ databases">
        <authorList>
            <consortium name="Pathogen Informatics"/>
        </authorList>
    </citation>
    <scope>NUCLEOTIDE SEQUENCE [LARGE SCALE GENOMIC DNA]</scope>
</reference>
<dbReference type="InterPro" id="IPR009019">
    <property type="entry name" value="KH_sf_prok-type"/>
</dbReference>
<evidence type="ECO:0000313" key="1">
    <source>
        <dbReference type="EMBL" id="VDN45016.1"/>
    </source>
</evidence>
<evidence type="ECO:0000313" key="3">
    <source>
        <dbReference type="WBParaSite" id="GPUH_0002606601-mRNA-1"/>
    </source>
</evidence>